<dbReference type="CDD" id="cd07023">
    <property type="entry name" value="S49_Sppa_N_C"/>
    <property type="match status" value="1"/>
</dbReference>
<evidence type="ECO:0000259" key="8">
    <source>
        <dbReference type="Pfam" id="PF01343"/>
    </source>
</evidence>
<feature type="domain" description="Peptidase S49" evidence="8">
    <location>
        <begin position="448"/>
        <end position="598"/>
    </location>
</feature>
<dbReference type="NCBIfam" id="TIGR00706">
    <property type="entry name" value="SppA_dom"/>
    <property type="match status" value="1"/>
</dbReference>
<evidence type="ECO:0000313" key="9">
    <source>
        <dbReference type="EMBL" id="KAF3331461.1"/>
    </source>
</evidence>
<feature type="domain" description="Peptidase S49" evidence="8">
    <location>
        <begin position="197"/>
        <end position="345"/>
    </location>
</feature>
<evidence type="ECO:0000256" key="2">
    <source>
        <dbReference type="ARBA" id="ARBA00008683"/>
    </source>
</evidence>
<dbReference type="InterPro" id="IPR029045">
    <property type="entry name" value="ClpP/crotonase-like_dom_sf"/>
</dbReference>
<dbReference type="Proteomes" id="UP000623129">
    <property type="component" value="Unassembled WGS sequence"/>
</dbReference>
<evidence type="ECO:0000313" key="10">
    <source>
        <dbReference type="Proteomes" id="UP000623129"/>
    </source>
</evidence>
<keyword evidence="6" id="KW-0472">Membrane</keyword>
<feature type="active site" description="Proton donor/acceptor" evidence="7">
    <location>
        <position position="265"/>
    </location>
</feature>
<dbReference type="OrthoDB" id="45421at2759"/>
<evidence type="ECO:0000256" key="6">
    <source>
        <dbReference type="ARBA" id="ARBA00023136"/>
    </source>
</evidence>
<protein>
    <submittedName>
        <fullName evidence="9">Putative signal peptide peptidase family protein</fullName>
    </submittedName>
</protein>
<dbReference type="InterPro" id="IPR004634">
    <property type="entry name" value="Pept_S49_pIV"/>
</dbReference>
<keyword evidence="4" id="KW-0378">Hydrolase</keyword>
<sequence>MAKILLSRPPPHVFHSLNQHARTNISSSLLLSSISNPSHLCRCFLHAPPPPIRPLRLLFTVRAVESSSNEIEEAKVKAGDGALRSVYASKASEEFPSGEFEMEEVGLWRQSLVQLKMLIAPPWQRVRKGSVLSMKLSGQVSDQLKSRFASGLSLPQICENFYKAAYDPRISGIYLHIDPLSCGWAKVDEIRRHIIDFKKSGKFVVGYMPICGEKEYYLACACGELYVPPSAYVSLLGLTVQQSFLRGLLEKIGVEPEIQRIGKYKSAGDQLARKTISEEVKEMLTALLDNIYENWLDVISSARGKSREDVVAFLNSGVYQVERLKEEGWITNILYDDEISSMLKERIGQKDKKRLRTVDYSKYSRVKKGTLGLGGGGEQIAVIRASGSISRTRGPLSSPGSGIVAEQLIEKLRTVRESDKYKAVILRIDSPGGDALASDLMWREIRLLAESKPVIASMSDLAASGGYYMAMAAPVIVAEKLTLTGSIGVVTGRFSLQKLYERIGFNKEVISRGKFSEFRAADQRPLRPDEAELFAKSTQHTYRQFRDKAAFSRSMDVDEMENVAQGRVWSGRDAASRGLVDSIGGFSHAVAIAKLKANIPQDRKVRLVEVSKPSPSLQGLLTGIGSSLIGIDEAAKQVLNDVSAISGVQARMDSITFEGLGEATDVERILALIKDYLSAL</sequence>
<keyword evidence="10" id="KW-1185">Reference proteome</keyword>
<dbReference type="GO" id="GO:0008236">
    <property type="term" value="F:serine-type peptidase activity"/>
    <property type="evidence" value="ECO:0007669"/>
    <property type="project" value="UniProtKB-KW"/>
</dbReference>
<feature type="active site" description="Nucleophile" evidence="7">
    <location>
        <position position="464"/>
    </location>
</feature>
<dbReference type="EMBL" id="SWLB01000012">
    <property type="protein sequence ID" value="KAF3331461.1"/>
    <property type="molecule type" value="Genomic_DNA"/>
</dbReference>
<dbReference type="GO" id="GO:0016020">
    <property type="term" value="C:membrane"/>
    <property type="evidence" value="ECO:0007669"/>
    <property type="project" value="UniProtKB-SubCell"/>
</dbReference>
<accession>A0A833R7Y2</accession>
<evidence type="ECO:0000256" key="7">
    <source>
        <dbReference type="PIRSR" id="PIRSR001217-1"/>
    </source>
</evidence>
<dbReference type="CDD" id="cd07018">
    <property type="entry name" value="S49_SppA_67K_type"/>
    <property type="match status" value="1"/>
</dbReference>
<dbReference type="InterPro" id="IPR047217">
    <property type="entry name" value="S49_SppA_67K_type_N"/>
</dbReference>
<comment type="subcellular location">
    <subcellularLocation>
        <location evidence="1">Membrane</location>
    </subcellularLocation>
</comment>
<evidence type="ECO:0000256" key="1">
    <source>
        <dbReference type="ARBA" id="ARBA00004370"/>
    </source>
</evidence>
<evidence type="ECO:0000256" key="3">
    <source>
        <dbReference type="ARBA" id="ARBA00022670"/>
    </source>
</evidence>
<dbReference type="PANTHER" id="PTHR33209:SF1">
    <property type="entry name" value="PEPTIDASE S49 DOMAIN-CONTAINING PROTEIN"/>
    <property type="match status" value="1"/>
</dbReference>
<evidence type="ECO:0000256" key="4">
    <source>
        <dbReference type="ARBA" id="ARBA00022801"/>
    </source>
</evidence>
<dbReference type="SUPFAM" id="SSF52096">
    <property type="entry name" value="ClpP/crotonase"/>
    <property type="match status" value="2"/>
</dbReference>
<dbReference type="PIRSF" id="PIRSF001217">
    <property type="entry name" value="Protease_4_SppA"/>
    <property type="match status" value="1"/>
</dbReference>
<dbReference type="Pfam" id="PF01343">
    <property type="entry name" value="Peptidase_S49"/>
    <property type="match status" value="2"/>
</dbReference>
<gene>
    <name evidence="9" type="ORF">FCM35_KLT02867</name>
</gene>
<dbReference type="InterPro" id="IPR004635">
    <property type="entry name" value="Pept_S49_SppA"/>
</dbReference>
<dbReference type="GO" id="GO:0006465">
    <property type="term" value="P:signal peptide processing"/>
    <property type="evidence" value="ECO:0007669"/>
    <property type="project" value="InterPro"/>
</dbReference>
<proteinExistence type="inferred from homology"/>
<keyword evidence="3" id="KW-0645">Protease</keyword>
<reference evidence="9" key="1">
    <citation type="submission" date="2020-01" db="EMBL/GenBank/DDBJ databases">
        <title>Genome sequence of Kobresia littledalei, the first chromosome-level genome in the family Cyperaceae.</title>
        <authorList>
            <person name="Qu G."/>
        </authorList>
    </citation>
    <scope>NUCLEOTIDE SEQUENCE</scope>
    <source>
        <strain evidence="9">C.B.Clarke</strain>
        <tissue evidence="9">Leaf</tissue>
    </source>
</reference>
<dbReference type="PANTHER" id="PTHR33209">
    <property type="entry name" value="PROTEASE 4"/>
    <property type="match status" value="1"/>
</dbReference>
<organism evidence="9 10">
    <name type="scientific">Carex littledalei</name>
    <dbReference type="NCBI Taxonomy" id="544730"/>
    <lineage>
        <taxon>Eukaryota</taxon>
        <taxon>Viridiplantae</taxon>
        <taxon>Streptophyta</taxon>
        <taxon>Embryophyta</taxon>
        <taxon>Tracheophyta</taxon>
        <taxon>Spermatophyta</taxon>
        <taxon>Magnoliopsida</taxon>
        <taxon>Liliopsida</taxon>
        <taxon>Poales</taxon>
        <taxon>Cyperaceae</taxon>
        <taxon>Cyperoideae</taxon>
        <taxon>Cariceae</taxon>
        <taxon>Carex</taxon>
        <taxon>Carex subgen. Euthyceras</taxon>
    </lineage>
</organism>
<evidence type="ECO:0000256" key="5">
    <source>
        <dbReference type="ARBA" id="ARBA00022825"/>
    </source>
</evidence>
<dbReference type="Gene3D" id="3.90.226.10">
    <property type="entry name" value="2-enoyl-CoA Hydratase, Chain A, domain 1"/>
    <property type="match status" value="4"/>
</dbReference>
<dbReference type="InterPro" id="IPR002142">
    <property type="entry name" value="Peptidase_S49"/>
</dbReference>
<dbReference type="AlphaFoldDB" id="A0A833R7Y2"/>
<keyword evidence="5" id="KW-0720">Serine protease</keyword>
<dbReference type="InterPro" id="IPR047272">
    <property type="entry name" value="S49_SppA_C"/>
</dbReference>
<comment type="caution">
    <text evidence="9">The sequence shown here is derived from an EMBL/GenBank/DDBJ whole genome shotgun (WGS) entry which is preliminary data.</text>
</comment>
<comment type="similarity">
    <text evidence="2">Belongs to the peptidase S49 family.</text>
</comment>
<name>A0A833R7Y2_9POAL</name>